<keyword evidence="1" id="KW-0430">Lectin</keyword>
<dbReference type="ExpressionAtlas" id="A0A077RYN5">
    <property type="expression patterns" value="baseline"/>
</dbReference>
<feature type="domain" description="Jacalin-type lectin" evidence="2">
    <location>
        <begin position="331"/>
        <end position="478"/>
    </location>
</feature>
<dbReference type="SMART" id="SM00915">
    <property type="entry name" value="Jacalin"/>
    <property type="match status" value="4"/>
</dbReference>
<dbReference type="HOGENOM" id="CLU_422389_0_0_1"/>
<feature type="domain" description="Jacalin-type lectin" evidence="2">
    <location>
        <begin position="157"/>
        <end position="303"/>
    </location>
</feature>
<dbReference type="Gene3D" id="2.100.10.30">
    <property type="entry name" value="Jacalin-like lectin domain"/>
    <property type="match status" value="4"/>
</dbReference>
<feature type="domain" description="Jacalin-type lectin" evidence="2">
    <location>
        <begin position="1"/>
        <end position="146"/>
    </location>
</feature>
<dbReference type="CDD" id="cd09612">
    <property type="entry name" value="Jacalin"/>
    <property type="match status" value="4"/>
</dbReference>
<sequence>MGPWGGIGGQACRIMVEPVCLNSITIRSGKTLLAIAFSYSDKHGKPHHAGPWGANGGQLIGSSFHTILLGPSEHLIQISGTVDMNIEHSTDVITSITFTTNMSVYGPFGTREGLPFRSKLVSNGSIVGFFVRAMCLIDAIGIYVKPEREPMEKQGLITKTGPWGGYNGYLYDVDVSPRRLVSVVVRCSEVIDSIAFTYIDCDGRQHSAGPWGGHGAIRDGGTIHTIVLGRSEYLKEISGTVGPSPHPDIVMSLLFVTNIGSYGPFGGGGGTTFCSPELKNGSIIGFFAHAGQNVDAIGVYVDAIKEKENDGVACANPKLQGDVMDLDKALMMKIGPWGGHSGYLKDIKEAPLCLNSVTIRSGKVVYSLAFSYSDGHGKQHHAGPWGICESFSYGRFDTIQLSSFEFLAEISGTIGFSTQYSANVVTSIKFITNVGSYGPFGAGGGIPFHSPLLGKGSIVGFFAHVGKALDAIGLYVNSERQPTREAVSIMKVGPWGGSSGLCNDVAVLPQRLVSVVVHSGEVVNSLSFTYSDCNGQVHIAGPWGRTVESHDGSSHQILLGDSEFLMEISGTVGPSPDHSDVVSSLLFVTNASSYGPYGQGGGTRFQSPRQRDAVIVGFFANGREFIEAIGVYFSPQEGTNEEEVQNFFP</sequence>
<dbReference type="Pfam" id="PF01419">
    <property type="entry name" value="Jacalin"/>
    <property type="match status" value="4"/>
</dbReference>
<dbReference type="InterPro" id="IPR036404">
    <property type="entry name" value="Jacalin-like_lectin_dom_sf"/>
</dbReference>
<accession>A0A077RYN5</accession>
<gene>
    <name evidence="3" type="ORF">TRAES_3BF063700020CFD_c1</name>
</gene>
<dbReference type="PANTHER" id="PTHR46506">
    <property type="entry name" value="OS05G0143600 PROTEIN"/>
    <property type="match status" value="1"/>
</dbReference>
<dbReference type="InterPro" id="IPR001229">
    <property type="entry name" value="Jacalin-like_lectin_dom"/>
</dbReference>
<proteinExistence type="predicted"/>
<evidence type="ECO:0000256" key="1">
    <source>
        <dbReference type="ARBA" id="ARBA00022734"/>
    </source>
</evidence>
<dbReference type="SUPFAM" id="SSF51101">
    <property type="entry name" value="Mannose-binding lectins"/>
    <property type="match status" value="4"/>
</dbReference>
<dbReference type="EMBL" id="HG670306">
    <property type="protein sequence ID" value="CDM86063.1"/>
    <property type="molecule type" value="Genomic_DNA"/>
</dbReference>
<dbReference type="AlphaFoldDB" id="A0A077RYN5"/>
<reference evidence="3" key="1">
    <citation type="journal article" date="2014" name="Science">
        <title>Structural and functional partitioning of bread wheat chromosome 3B.</title>
        <authorList>
            <person name="Choulet F."/>
            <person name="Alberti A."/>
            <person name="Theil S."/>
            <person name="Glover N."/>
            <person name="Barbe V."/>
            <person name="Daron J."/>
            <person name="Pingault L."/>
            <person name="Sourdille P."/>
            <person name="Couloux A."/>
            <person name="Paux E."/>
            <person name="Leroy P."/>
            <person name="Mangenot S."/>
            <person name="Guilhot N."/>
            <person name="Le Gouis J."/>
            <person name="Balfourier F."/>
            <person name="Alaux M."/>
            <person name="Jamilloux V."/>
            <person name="Poulain J."/>
            <person name="Durand C."/>
            <person name="Bellec A."/>
            <person name="Gaspin C."/>
            <person name="Safar J."/>
            <person name="Dolezel J."/>
            <person name="Rogers J."/>
            <person name="Vandepoele K."/>
            <person name="Aury J.M."/>
            <person name="Mayer K."/>
            <person name="Berges H."/>
            <person name="Quesneville H."/>
            <person name="Wincker P."/>
            <person name="Feuillet C."/>
        </authorList>
    </citation>
    <scope>NUCLEOTIDE SEQUENCE</scope>
</reference>
<dbReference type="GO" id="GO:0030246">
    <property type="term" value="F:carbohydrate binding"/>
    <property type="evidence" value="ECO:0007669"/>
    <property type="project" value="UniProtKB-KW"/>
</dbReference>
<evidence type="ECO:0000313" key="3">
    <source>
        <dbReference type="EMBL" id="CDM86063.1"/>
    </source>
</evidence>
<organism evidence="3">
    <name type="scientific">Triticum aestivum</name>
    <name type="common">Wheat</name>
    <dbReference type="NCBI Taxonomy" id="4565"/>
    <lineage>
        <taxon>Eukaryota</taxon>
        <taxon>Viridiplantae</taxon>
        <taxon>Streptophyta</taxon>
        <taxon>Embryophyta</taxon>
        <taxon>Tracheophyta</taxon>
        <taxon>Spermatophyta</taxon>
        <taxon>Magnoliopsida</taxon>
        <taxon>Liliopsida</taxon>
        <taxon>Poales</taxon>
        <taxon>Poaceae</taxon>
        <taxon>BOP clade</taxon>
        <taxon>Pooideae</taxon>
        <taxon>Triticodae</taxon>
        <taxon>Triticeae</taxon>
        <taxon>Triticinae</taxon>
        <taxon>Triticum</taxon>
    </lineage>
</organism>
<evidence type="ECO:0000259" key="2">
    <source>
        <dbReference type="PROSITE" id="PS51752"/>
    </source>
</evidence>
<protein>
    <recommendedName>
        <fullName evidence="2">Jacalin-type lectin domain-containing protein</fullName>
    </recommendedName>
</protein>
<feature type="domain" description="Jacalin-type lectin" evidence="2">
    <location>
        <begin position="489"/>
        <end position="635"/>
    </location>
</feature>
<name>A0A077RYN5_WHEAT</name>
<dbReference type="PROSITE" id="PS51752">
    <property type="entry name" value="JACALIN_LECTIN"/>
    <property type="match status" value="4"/>
</dbReference>
<dbReference type="InterPro" id="IPR033734">
    <property type="entry name" value="Jacalin-like_lectin_dom_plant"/>
</dbReference>